<protein>
    <recommendedName>
        <fullName evidence="3">ATP synthase subunit 5, mitochondrial</fullName>
    </recommendedName>
</protein>
<dbReference type="OrthoDB" id="1262810at2759"/>
<dbReference type="NCBIfam" id="TIGR01145">
    <property type="entry name" value="ATP_synt_delta"/>
    <property type="match status" value="1"/>
</dbReference>
<evidence type="ECO:0000256" key="1">
    <source>
        <dbReference type="ARBA" id="ARBA00004370"/>
    </source>
</evidence>
<evidence type="ECO:0000256" key="6">
    <source>
        <dbReference type="ARBA" id="ARBA00023065"/>
    </source>
</evidence>
<comment type="similarity">
    <text evidence="2">Belongs to the ATPase delta chain family.</text>
</comment>
<name>A0A0D7A1Z0_9AGAR</name>
<comment type="subcellular location">
    <subcellularLocation>
        <location evidence="1">Membrane</location>
    </subcellularLocation>
</comment>
<evidence type="ECO:0000256" key="4">
    <source>
        <dbReference type="ARBA" id="ARBA00022448"/>
    </source>
</evidence>
<accession>A0A0D7A1Z0</accession>
<keyword evidence="7" id="KW-0472">Membrane</keyword>
<evidence type="ECO:0000256" key="5">
    <source>
        <dbReference type="ARBA" id="ARBA00022781"/>
    </source>
</evidence>
<dbReference type="Gene3D" id="1.10.520.20">
    <property type="entry name" value="N-terminal domain of the delta subunit of the F1F0-ATP synthase"/>
    <property type="match status" value="1"/>
</dbReference>
<evidence type="ECO:0000256" key="2">
    <source>
        <dbReference type="ARBA" id="ARBA00007046"/>
    </source>
</evidence>
<gene>
    <name evidence="9" type="ORF">FISHEDRAFT_6546</name>
</gene>
<dbReference type="InterPro" id="IPR026015">
    <property type="entry name" value="ATP_synth_OSCP/delta_N_sf"/>
</dbReference>
<keyword evidence="10" id="KW-1185">Reference proteome</keyword>
<dbReference type="GO" id="GO:0046933">
    <property type="term" value="F:proton-transporting ATP synthase activity, rotational mechanism"/>
    <property type="evidence" value="ECO:0007669"/>
    <property type="project" value="InterPro"/>
</dbReference>
<dbReference type="AlphaFoldDB" id="A0A0D7A1Z0"/>
<evidence type="ECO:0000256" key="3">
    <source>
        <dbReference type="ARBA" id="ARBA00014723"/>
    </source>
</evidence>
<keyword evidence="4" id="KW-0813">Transport</keyword>
<dbReference type="InterPro" id="IPR000711">
    <property type="entry name" value="ATPase_OSCP/dsu"/>
</dbReference>
<keyword evidence="5" id="KW-0375">Hydrogen ion transport</keyword>
<dbReference type="Pfam" id="PF00213">
    <property type="entry name" value="OSCP"/>
    <property type="match status" value="2"/>
</dbReference>
<dbReference type="PANTHER" id="PTHR11910">
    <property type="entry name" value="ATP SYNTHASE DELTA CHAIN"/>
    <property type="match status" value="1"/>
</dbReference>
<proteinExistence type="inferred from homology"/>
<dbReference type="SUPFAM" id="SSF47928">
    <property type="entry name" value="N-terminal domain of the delta subunit of the F1F0-ATP synthase"/>
    <property type="match status" value="1"/>
</dbReference>
<dbReference type="EMBL" id="KN882092">
    <property type="protein sequence ID" value="KIY44379.1"/>
    <property type="molecule type" value="Genomic_DNA"/>
</dbReference>
<feature type="non-terminal residue" evidence="9">
    <location>
        <position position="225"/>
    </location>
</feature>
<evidence type="ECO:0000256" key="7">
    <source>
        <dbReference type="ARBA" id="ARBA00023136"/>
    </source>
</evidence>
<keyword evidence="8" id="KW-0066">ATP synthesis</keyword>
<evidence type="ECO:0000313" key="10">
    <source>
        <dbReference type="Proteomes" id="UP000054144"/>
    </source>
</evidence>
<evidence type="ECO:0000256" key="8">
    <source>
        <dbReference type="ARBA" id="ARBA00023310"/>
    </source>
</evidence>
<sequence length="225" mass="24461">MLLSLSARRVVAVAPRLRKRDASSIALKYSQAVYNAALGKSPATLTKVHVELVRVSSAIKTDTRVKEFLFNPTLSARERATGLSTLYTQLGKQEPLSDTTKNLLSVLSENGRLAETPGVIEGFDELVAKYKGELTVVVTSAAPLPRDVQSRLEATLKQSQAAQQAKVVKIVNKASRNYIPIDRSRTCNFALQINPSVLGGIVVDFGDKTIDLSVQSRVNKLNSIL</sequence>
<dbReference type="Proteomes" id="UP000054144">
    <property type="component" value="Unassembled WGS sequence"/>
</dbReference>
<dbReference type="GO" id="GO:0016020">
    <property type="term" value="C:membrane"/>
    <property type="evidence" value="ECO:0007669"/>
    <property type="project" value="UniProtKB-SubCell"/>
</dbReference>
<keyword evidence="6" id="KW-0406">Ion transport</keyword>
<dbReference type="HAMAP" id="MF_01416">
    <property type="entry name" value="ATP_synth_delta_bact"/>
    <property type="match status" value="1"/>
</dbReference>
<evidence type="ECO:0000313" key="9">
    <source>
        <dbReference type="EMBL" id="KIY44379.1"/>
    </source>
</evidence>
<reference evidence="9 10" key="1">
    <citation type="journal article" date="2015" name="Fungal Genet. Biol.">
        <title>Evolution of novel wood decay mechanisms in Agaricales revealed by the genome sequences of Fistulina hepatica and Cylindrobasidium torrendii.</title>
        <authorList>
            <person name="Floudas D."/>
            <person name="Held B.W."/>
            <person name="Riley R."/>
            <person name="Nagy L.G."/>
            <person name="Koehler G."/>
            <person name="Ransdell A.S."/>
            <person name="Younus H."/>
            <person name="Chow J."/>
            <person name="Chiniquy J."/>
            <person name="Lipzen A."/>
            <person name="Tritt A."/>
            <person name="Sun H."/>
            <person name="Haridas S."/>
            <person name="LaButti K."/>
            <person name="Ohm R.A."/>
            <person name="Kues U."/>
            <person name="Blanchette R.A."/>
            <person name="Grigoriev I.V."/>
            <person name="Minto R.E."/>
            <person name="Hibbett D.S."/>
        </authorList>
    </citation>
    <scope>NUCLEOTIDE SEQUENCE [LARGE SCALE GENOMIC DNA]</scope>
    <source>
        <strain evidence="9 10">ATCC 64428</strain>
    </source>
</reference>
<organism evidence="9 10">
    <name type="scientific">Fistulina hepatica ATCC 64428</name>
    <dbReference type="NCBI Taxonomy" id="1128425"/>
    <lineage>
        <taxon>Eukaryota</taxon>
        <taxon>Fungi</taxon>
        <taxon>Dikarya</taxon>
        <taxon>Basidiomycota</taxon>
        <taxon>Agaricomycotina</taxon>
        <taxon>Agaricomycetes</taxon>
        <taxon>Agaricomycetidae</taxon>
        <taxon>Agaricales</taxon>
        <taxon>Fistulinaceae</taxon>
        <taxon>Fistulina</taxon>
    </lineage>
</organism>